<dbReference type="Proteomes" id="UP000036202">
    <property type="component" value="Plasmid pbeh7"/>
</dbReference>
<name>A0A2S1M0I0_9BACI</name>
<proteinExistence type="predicted"/>
<dbReference type="OrthoDB" id="2881631at2"/>
<keyword evidence="1" id="KW-0614">Plasmid</keyword>
<accession>A0A2S1M0I0</accession>
<dbReference type="KEGG" id="beo:BEH_26630"/>
<reference evidence="1 2" key="1">
    <citation type="journal article" date="2015" name="PLoS ONE">
        <title>Genome Sequence of Bacillus endophyticus and Analysis of Its Companion Mechanism in the Ketogulonigenium vulgare-Bacillus Strain Consortium.</title>
        <authorList>
            <person name="Jia N."/>
            <person name="Du J."/>
            <person name="Ding M.Z."/>
            <person name="Gao F."/>
            <person name="Yuan Y.J."/>
        </authorList>
    </citation>
    <scope>NUCLEOTIDE SEQUENCE [LARGE SCALE GENOMIC DNA]</scope>
    <source>
        <strain evidence="1 2">Hbe603</strain>
        <plasmid evidence="2">pbeh7</plasmid>
    </source>
</reference>
<geneLocation type="plasmid" evidence="2">
    <name>pbeh7</name>
</geneLocation>
<sequence length="140" mass="16673">MICCYCGTENLGDKSCSFCEAPLDHRRPKRKNFVYLEQCEQPFSQLKLFHTYDLLLLLRLVRKERSDAFNQMRLIKRGAQEAQMDQETISFAEEQYLYYTKRAKVLEGILIDRMGYKPKTINDRLLISMDQKIKEYEKKA</sequence>
<dbReference type="AlphaFoldDB" id="A0A2S1M0I0"/>
<evidence type="ECO:0000313" key="1">
    <source>
        <dbReference type="EMBL" id="AWG44858.1"/>
    </source>
</evidence>
<evidence type="ECO:0000313" key="2">
    <source>
        <dbReference type="Proteomes" id="UP000036202"/>
    </source>
</evidence>
<organism evidence="1 2">
    <name type="scientific">Priestia filamentosa</name>
    <dbReference type="NCBI Taxonomy" id="1402861"/>
    <lineage>
        <taxon>Bacteria</taxon>
        <taxon>Bacillati</taxon>
        <taxon>Bacillota</taxon>
        <taxon>Bacilli</taxon>
        <taxon>Bacillales</taxon>
        <taxon>Bacillaceae</taxon>
        <taxon>Priestia</taxon>
    </lineage>
</organism>
<keyword evidence="2" id="KW-1185">Reference proteome</keyword>
<dbReference type="EMBL" id="CP015329">
    <property type="protein sequence ID" value="AWG44858.1"/>
    <property type="molecule type" value="Genomic_DNA"/>
</dbReference>
<gene>
    <name evidence="1" type="ORF">BEH_26630</name>
</gene>
<protein>
    <submittedName>
        <fullName evidence="1">Uncharacterized protein</fullName>
    </submittedName>
</protein>